<accession>A0A9X4BJM9</accession>
<dbReference type="InterPro" id="IPR001509">
    <property type="entry name" value="Epimerase_deHydtase"/>
</dbReference>
<reference evidence="2" key="1">
    <citation type="submission" date="2023-02" db="EMBL/GenBank/DDBJ databases">
        <title>Tahibacter soli sp. nov. isolated from soil.</title>
        <authorList>
            <person name="Baek J.H."/>
            <person name="Lee J.K."/>
            <person name="Choi D.G."/>
            <person name="Jeon C.O."/>
        </authorList>
    </citation>
    <scope>NUCLEOTIDE SEQUENCE</scope>
    <source>
        <strain evidence="2">BL</strain>
    </source>
</reference>
<dbReference type="RefSeq" id="WP_263540912.1">
    <property type="nucleotide sequence ID" value="NZ_JAOVZO020000019.1"/>
</dbReference>
<organism evidence="2 3">
    <name type="scientific">Tahibacter soli</name>
    <dbReference type="NCBI Taxonomy" id="2983605"/>
    <lineage>
        <taxon>Bacteria</taxon>
        <taxon>Pseudomonadati</taxon>
        <taxon>Pseudomonadota</taxon>
        <taxon>Gammaproteobacteria</taxon>
        <taxon>Lysobacterales</taxon>
        <taxon>Rhodanobacteraceae</taxon>
        <taxon>Tahibacter</taxon>
    </lineage>
</organism>
<keyword evidence="3" id="KW-1185">Reference proteome</keyword>
<dbReference type="Proteomes" id="UP001139971">
    <property type="component" value="Unassembled WGS sequence"/>
</dbReference>
<name>A0A9X4BJM9_9GAMM</name>
<dbReference type="AlphaFoldDB" id="A0A9X4BJM9"/>
<dbReference type="Gene3D" id="3.40.50.720">
    <property type="entry name" value="NAD(P)-binding Rossmann-like Domain"/>
    <property type="match status" value="1"/>
</dbReference>
<evidence type="ECO:0000313" key="2">
    <source>
        <dbReference type="EMBL" id="MDC8014848.1"/>
    </source>
</evidence>
<dbReference type="InterPro" id="IPR036291">
    <property type="entry name" value="NAD(P)-bd_dom_sf"/>
</dbReference>
<comment type="caution">
    <text evidence="2">The sequence shown here is derived from an EMBL/GenBank/DDBJ whole genome shotgun (WGS) entry which is preliminary data.</text>
</comment>
<dbReference type="Pfam" id="PF01370">
    <property type="entry name" value="Epimerase"/>
    <property type="match status" value="1"/>
</dbReference>
<evidence type="ECO:0000259" key="1">
    <source>
        <dbReference type="Pfam" id="PF01370"/>
    </source>
</evidence>
<proteinExistence type="predicted"/>
<dbReference type="SUPFAM" id="SSF51735">
    <property type="entry name" value="NAD(P)-binding Rossmann-fold domains"/>
    <property type="match status" value="1"/>
</dbReference>
<dbReference type="InterPro" id="IPR050177">
    <property type="entry name" value="Lipid_A_modif_metabolic_enz"/>
</dbReference>
<dbReference type="PANTHER" id="PTHR43245">
    <property type="entry name" value="BIFUNCTIONAL POLYMYXIN RESISTANCE PROTEIN ARNA"/>
    <property type="match status" value="1"/>
</dbReference>
<protein>
    <submittedName>
        <fullName evidence="2">NAD-dependent epimerase/dehydratase family protein</fullName>
    </submittedName>
</protein>
<feature type="domain" description="NAD-dependent epimerase/dehydratase" evidence="1">
    <location>
        <begin position="3"/>
        <end position="215"/>
    </location>
</feature>
<gene>
    <name evidence="2" type="ORF">OD750_020065</name>
</gene>
<dbReference type="PANTHER" id="PTHR43245:SF58">
    <property type="entry name" value="BLL5923 PROTEIN"/>
    <property type="match status" value="1"/>
</dbReference>
<sequence length="315" mass="32367">MKIAVIGGSGHIGTRLVAALARHGHDVRAYATSAGRGEAAPLDVRDADALTRALTGADGAINLAAPPPDARGAALHDAVTVGGATNLVRAAAANGVARLAFVSTVAVYGLDAPLAREDAPLAPFDDYGRAKARAESIYAAWAAAGANRDLTIVRPSAVFGEHGGGNVRALIDHLARERFVMVGDGANRKSIAYVGNLADFVAARLDAAAGVQVYNYADKPDLSTRELIAKIRALLPAPGREPAHVPYALALAGGYACDALAALVRRPFALGSARVRKFRAETTVNVDAALATGFVARVSLDEALSRTVASVLKGP</sequence>
<evidence type="ECO:0000313" key="3">
    <source>
        <dbReference type="Proteomes" id="UP001139971"/>
    </source>
</evidence>
<dbReference type="EMBL" id="JAOVZO020000019">
    <property type="protein sequence ID" value="MDC8014848.1"/>
    <property type="molecule type" value="Genomic_DNA"/>
</dbReference>